<dbReference type="EMBL" id="CP140151">
    <property type="protein sequence ID" value="WQH10130.1"/>
    <property type="molecule type" value="Genomic_DNA"/>
</dbReference>
<organism evidence="2 3">
    <name type="scientific">Chromohalobacter canadensis</name>
    <dbReference type="NCBI Taxonomy" id="141389"/>
    <lineage>
        <taxon>Bacteria</taxon>
        <taxon>Pseudomonadati</taxon>
        <taxon>Pseudomonadota</taxon>
        <taxon>Gammaproteobacteria</taxon>
        <taxon>Oceanospirillales</taxon>
        <taxon>Halomonadaceae</taxon>
        <taxon>Chromohalobacter</taxon>
    </lineage>
</organism>
<dbReference type="RefSeq" id="WP_246919319.1">
    <property type="nucleotide sequence ID" value="NZ_CP140151.1"/>
</dbReference>
<name>A0ABZ0YFR3_9GAMM</name>
<accession>A0ABZ0YFR3</accession>
<dbReference type="Pfam" id="PF20305">
    <property type="entry name" value="pYEATS"/>
    <property type="match status" value="1"/>
</dbReference>
<dbReference type="Proteomes" id="UP001321908">
    <property type="component" value="Chromosome"/>
</dbReference>
<proteinExistence type="predicted"/>
<gene>
    <name evidence="2" type="ORF">SR908_05535</name>
</gene>
<dbReference type="InterPro" id="IPR046888">
    <property type="entry name" value="pYEATS"/>
</dbReference>
<reference evidence="2 3" key="1">
    <citation type="submission" date="2023-11" db="EMBL/GenBank/DDBJ databases">
        <title>MicrobeMod: A computational toolkit for identifying prokaryotic methylation and restriction-modification with nanopore sequencing.</title>
        <authorList>
            <person name="Crits-Christoph A."/>
            <person name="Kang S.C."/>
            <person name="Lee H."/>
            <person name="Ostrov N."/>
        </authorList>
    </citation>
    <scope>NUCLEOTIDE SEQUENCE [LARGE SCALE GENOMIC DNA]</scope>
    <source>
        <strain evidence="2 3">ATCC 43984</strain>
    </source>
</reference>
<evidence type="ECO:0000313" key="2">
    <source>
        <dbReference type="EMBL" id="WQH10130.1"/>
    </source>
</evidence>
<sequence>MNDWVPLLQSLAWVGLILYLVHSFTSQLQQLFDAVRQRIRAGSSFRAGPVELGADLKNLERVSPSGPDANPPEDDWSKERDEIYKSNCGLFLTHIIEPSDEEGQEYDIFIYLIRHKSQYFDDIEKAEFFLGKYWDNKVFTETPKDGLLGVATSAYGPFLCTCRVTMGDGSVVRLSRYIDFEMGRVFEGRS</sequence>
<keyword evidence="3" id="KW-1185">Reference proteome</keyword>
<feature type="domain" description="Prokaryotic YEATS" evidence="1">
    <location>
        <begin position="106"/>
        <end position="179"/>
    </location>
</feature>
<protein>
    <submittedName>
        <fullName evidence="2">PYEATS domain-containing protein</fullName>
    </submittedName>
</protein>
<evidence type="ECO:0000313" key="3">
    <source>
        <dbReference type="Proteomes" id="UP001321908"/>
    </source>
</evidence>
<evidence type="ECO:0000259" key="1">
    <source>
        <dbReference type="Pfam" id="PF20305"/>
    </source>
</evidence>